<dbReference type="EMBL" id="KV010185">
    <property type="protein sequence ID" value="KZV28095.1"/>
    <property type="molecule type" value="Genomic_DNA"/>
</dbReference>
<reference evidence="2 3" key="1">
    <citation type="journal article" date="2015" name="Proc. Natl. Acad. Sci. U.S.A.">
        <title>The resurrection genome of Boea hygrometrica: A blueprint for survival of dehydration.</title>
        <authorList>
            <person name="Xiao L."/>
            <person name="Yang G."/>
            <person name="Zhang L."/>
            <person name="Yang X."/>
            <person name="Zhao S."/>
            <person name="Ji Z."/>
            <person name="Zhou Q."/>
            <person name="Hu M."/>
            <person name="Wang Y."/>
            <person name="Chen M."/>
            <person name="Xu Y."/>
            <person name="Jin H."/>
            <person name="Xiao X."/>
            <person name="Hu G."/>
            <person name="Bao F."/>
            <person name="Hu Y."/>
            <person name="Wan P."/>
            <person name="Li L."/>
            <person name="Deng X."/>
            <person name="Kuang T."/>
            <person name="Xiang C."/>
            <person name="Zhu J.K."/>
            <person name="Oliver M.J."/>
            <person name="He Y."/>
        </authorList>
    </citation>
    <scope>NUCLEOTIDE SEQUENCE [LARGE SCALE GENOMIC DNA]</scope>
    <source>
        <strain evidence="3">cv. XS01</strain>
    </source>
</reference>
<protein>
    <submittedName>
        <fullName evidence="2">Uncharacterized protein</fullName>
    </submittedName>
</protein>
<evidence type="ECO:0000313" key="3">
    <source>
        <dbReference type="Proteomes" id="UP000250235"/>
    </source>
</evidence>
<feature type="region of interest" description="Disordered" evidence="1">
    <location>
        <begin position="1"/>
        <end position="69"/>
    </location>
</feature>
<gene>
    <name evidence="2" type="ORF">F511_28366</name>
</gene>
<dbReference type="Proteomes" id="UP000250235">
    <property type="component" value="Unassembled WGS sequence"/>
</dbReference>
<keyword evidence="3" id="KW-1185">Reference proteome</keyword>
<proteinExistence type="predicted"/>
<feature type="compositionally biased region" description="Basic and acidic residues" evidence="1">
    <location>
        <begin position="1"/>
        <end position="17"/>
    </location>
</feature>
<feature type="compositionally biased region" description="Basic and acidic residues" evidence="1">
    <location>
        <begin position="25"/>
        <end position="37"/>
    </location>
</feature>
<sequence>MKKVDACDDVKVEDSHKKQPAGKENQLRDQLRKRPAEYDEQGGSKQLKSRKEQNKLSYRQKEAQMQKLL</sequence>
<evidence type="ECO:0000256" key="1">
    <source>
        <dbReference type="SAM" id="MobiDB-lite"/>
    </source>
</evidence>
<evidence type="ECO:0000313" key="2">
    <source>
        <dbReference type="EMBL" id="KZV28095.1"/>
    </source>
</evidence>
<feature type="compositionally biased region" description="Basic and acidic residues" evidence="1">
    <location>
        <begin position="49"/>
        <end position="69"/>
    </location>
</feature>
<name>A0A2Z7B8N9_9LAMI</name>
<dbReference type="AlphaFoldDB" id="A0A2Z7B8N9"/>
<accession>A0A2Z7B8N9</accession>
<organism evidence="2 3">
    <name type="scientific">Dorcoceras hygrometricum</name>
    <dbReference type="NCBI Taxonomy" id="472368"/>
    <lineage>
        <taxon>Eukaryota</taxon>
        <taxon>Viridiplantae</taxon>
        <taxon>Streptophyta</taxon>
        <taxon>Embryophyta</taxon>
        <taxon>Tracheophyta</taxon>
        <taxon>Spermatophyta</taxon>
        <taxon>Magnoliopsida</taxon>
        <taxon>eudicotyledons</taxon>
        <taxon>Gunneridae</taxon>
        <taxon>Pentapetalae</taxon>
        <taxon>asterids</taxon>
        <taxon>lamiids</taxon>
        <taxon>Lamiales</taxon>
        <taxon>Gesneriaceae</taxon>
        <taxon>Didymocarpoideae</taxon>
        <taxon>Trichosporeae</taxon>
        <taxon>Loxocarpinae</taxon>
        <taxon>Dorcoceras</taxon>
    </lineage>
</organism>